<dbReference type="GO" id="GO:0046583">
    <property type="term" value="F:monoatomic cation efflux transmembrane transporter activity"/>
    <property type="evidence" value="ECO:0007669"/>
    <property type="project" value="TreeGrafter"/>
</dbReference>
<evidence type="ECO:0000313" key="4">
    <source>
        <dbReference type="Proteomes" id="UP000553980"/>
    </source>
</evidence>
<keyword evidence="1" id="KW-1133">Transmembrane helix</keyword>
<feature type="transmembrane region" description="Helical" evidence="1">
    <location>
        <begin position="145"/>
        <end position="169"/>
    </location>
</feature>
<feature type="transmembrane region" description="Helical" evidence="1">
    <location>
        <begin position="32"/>
        <end position="51"/>
    </location>
</feature>
<evidence type="ECO:0000259" key="2">
    <source>
        <dbReference type="Pfam" id="PF13386"/>
    </source>
</evidence>
<sequence>MMGLFQDLVSFQREIYFAFARHIQTFADARDWASFIVYLPMGILFGAAHALTPGHSKTLLATYLTASPLSALRALAVSAALSVTHVGLSVVIALLSLPLISVTLGSVGRAPLLEGVSRSLMGLIGAWMIFRALRGRPHKHDQGEGLAFGFFAGLIPCPLTLFIMTYSITRGVPEAGIAFAFAMMIGICIVLSLLALITVLFRHGVAHLVENKSHLLERLSRAIEILVGLILVLVAVREIAS</sequence>
<evidence type="ECO:0000256" key="1">
    <source>
        <dbReference type="SAM" id="Phobius"/>
    </source>
</evidence>
<reference evidence="3 4" key="1">
    <citation type="submission" date="2020-08" db="EMBL/GenBank/DDBJ databases">
        <title>Genomic Encyclopedia of Type Strains, Phase IV (KMG-IV): sequencing the most valuable type-strain genomes for metagenomic binning, comparative biology and taxonomic classification.</title>
        <authorList>
            <person name="Goeker M."/>
        </authorList>
    </citation>
    <scope>NUCLEOTIDE SEQUENCE [LARGE SCALE GENOMIC DNA]</scope>
    <source>
        <strain evidence="3 4">DSM 23868</strain>
    </source>
</reference>
<dbReference type="PANTHER" id="PTHR40659:SF1">
    <property type="entry name" value="NICKEL_COBALT EFFLUX SYSTEM RCNA"/>
    <property type="match status" value="1"/>
</dbReference>
<dbReference type="Pfam" id="PF13386">
    <property type="entry name" value="DsbD_2"/>
    <property type="match status" value="1"/>
</dbReference>
<dbReference type="InterPro" id="IPR051224">
    <property type="entry name" value="NiCoT_RcnA"/>
</dbReference>
<feature type="transmembrane region" description="Helical" evidence="1">
    <location>
        <begin position="175"/>
        <end position="201"/>
    </location>
</feature>
<evidence type="ECO:0000313" key="3">
    <source>
        <dbReference type="EMBL" id="MBB4092344.1"/>
    </source>
</evidence>
<gene>
    <name evidence="3" type="ORF">GGQ79_000817</name>
</gene>
<protein>
    <submittedName>
        <fullName evidence="3">ABC-type nickel/cobalt efflux system permease component RcnA</fullName>
    </submittedName>
</protein>
<dbReference type="GO" id="GO:0005886">
    <property type="term" value="C:plasma membrane"/>
    <property type="evidence" value="ECO:0007669"/>
    <property type="project" value="UniProtKB-SubCell"/>
</dbReference>
<keyword evidence="1" id="KW-0812">Transmembrane</keyword>
<dbReference type="AlphaFoldDB" id="A0AB34YPT4"/>
<keyword evidence="1" id="KW-0472">Membrane</keyword>
<proteinExistence type="predicted"/>
<keyword evidence="4" id="KW-1185">Reference proteome</keyword>
<dbReference type="PANTHER" id="PTHR40659">
    <property type="entry name" value="NICKEL/COBALT EFFLUX SYSTEM RCNA"/>
    <property type="match status" value="1"/>
</dbReference>
<dbReference type="GO" id="GO:0010045">
    <property type="term" value="P:response to nickel cation"/>
    <property type="evidence" value="ECO:0007669"/>
    <property type="project" value="TreeGrafter"/>
</dbReference>
<comment type="caution">
    <text evidence="3">The sequence shown here is derived from an EMBL/GenBank/DDBJ whole genome shotgun (WGS) entry which is preliminary data.</text>
</comment>
<feature type="transmembrane region" description="Helical" evidence="1">
    <location>
        <begin position="115"/>
        <end position="133"/>
    </location>
</feature>
<dbReference type="Proteomes" id="UP000553980">
    <property type="component" value="Unassembled WGS sequence"/>
</dbReference>
<dbReference type="InterPro" id="IPR039447">
    <property type="entry name" value="UreH-like_TM_dom"/>
</dbReference>
<dbReference type="GO" id="GO:0006824">
    <property type="term" value="P:cobalt ion transport"/>
    <property type="evidence" value="ECO:0007669"/>
    <property type="project" value="UniProtKB-KW"/>
</dbReference>
<feature type="domain" description="Urease accessory protein UreH-like transmembrane" evidence="2">
    <location>
        <begin position="140"/>
        <end position="209"/>
    </location>
</feature>
<accession>A0AB34YPT4</accession>
<name>A0AB34YPT4_9HYPH</name>
<dbReference type="GO" id="GO:0032025">
    <property type="term" value="P:response to cobalt ion"/>
    <property type="evidence" value="ECO:0007669"/>
    <property type="project" value="TreeGrafter"/>
</dbReference>
<dbReference type="GO" id="GO:0015099">
    <property type="term" value="F:nickel cation transmembrane transporter activity"/>
    <property type="evidence" value="ECO:0007669"/>
    <property type="project" value="TreeGrafter"/>
</dbReference>
<dbReference type="EMBL" id="JACIEX010000001">
    <property type="protein sequence ID" value="MBB4092344.1"/>
    <property type="molecule type" value="Genomic_DNA"/>
</dbReference>
<feature type="transmembrane region" description="Helical" evidence="1">
    <location>
        <begin position="72"/>
        <end position="95"/>
    </location>
</feature>
<organism evidence="3 4">
    <name type="scientific">Brucella pecoris</name>
    <dbReference type="NCBI Taxonomy" id="867683"/>
    <lineage>
        <taxon>Bacteria</taxon>
        <taxon>Pseudomonadati</taxon>
        <taxon>Pseudomonadota</taxon>
        <taxon>Alphaproteobacteria</taxon>
        <taxon>Hyphomicrobiales</taxon>
        <taxon>Brucellaceae</taxon>
        <taxon>Brucella/Ochrobactrum group</taxon>
        <taxon>Brucella</taxon>
    </lineage>
</organism>
<feature type="transmembrane region" description="Helical" evidence="1">
    <location>
        <begin position="222"/>
        <end position="240"/>
    </location>
</feature>